<dbReference type="EMBL" id="NXLS01000004">
    <property type="protein sequence ID" value="RDU63074.1"/>
    <property type="molecule type" value="Genomic_DNA"/>
</dbReference>
<evidence type="ECO:0000256" key="1">
    <source>
        <dbReference type="ARBA" id="ARBA00004370"/>
    </source>
</evidence>
<organism evidence="7 8">
    <name type="scientific">Helicobacter ganmani</name>
    <dbReference type="NCBI Taxonomy" id="60246"/>
    <lineage>
        <taxon>Bacteria</taxon>
        <taxon>Pseudomonadati</taxon>
        <taxon>Campylobacterota</taxon>
        <taxon>Epsilonproteobacteria</taxon>
        <taxon>Campylobacterales</taxon>
        <taxon>Helicobacteraceae</taxon>
        <taxon>Helicobacter</taxon>
    </lineage>
</organism>
<keyword evidence="5" id="KW-0472">Membrane</keyword>
<dbReference type="PANTHER" id="PTHR10465">
    <property type="entry name" value="TRANSMEMBRANE GTPASE FZO1"/>
    <property type="match status" value="1"/>
</dbReference>
<reference evidence="7 8" key="1">
    <citation type="submission" date="2018-04" db="EMBL/GenBank/DDBJ databases">
        <title>Novel Campyloabacter and Helicobacter Species and Strains.</title>
        <authorList>
            <person name="Mannion A.J."/>
            <person name="Shen Z."/>
            <person name="Fox J.G."/>
        </authorList>
    </citation>
    <scope>NUCLEOTIDE SEQUENCE [LARGE SCALE GENOMIC DNA]</scope>
    <source>
        <strain evidence="7 8">MIT 99-5101</strain>
    </source>
</reference>
<dbReference type="Pfam" id="PF00350">
    <property type="entry name" value="Dynamin_N"/>
    <property type="match status" value="1"/>
</dbReference>
<keyword evidence="2" id="KW-0547">Nucleotide-binding</keyword>
<evidence type="ECO:0000313" key="7">
    <source>
        <dbReference type="EMBL" id="RDU63074.1"/>
    </source>
</evidence>
<dbReference type="GO" id="GO:0003924">
    <property type="term" value="F:GTPase activity"/>
    <property type="evidence" value="ECO:0007669"/>
    <property type="project" value="InterPro"/>
</dbReference>
<name>A0A3D8IE87_9HELI</name>
<dbReference type="InterPro" id="IPR027417">
    <property type="entry name" value="P-loop_NTPase"/>
</dbReference>
<dbReference type="SUPFAM" id="SSF52540">
    <property type="entry name" value="P-loop containing nucleoside triphosphate hydrolases"/>
    <property type="match status" value="1"/>
</dbReference>
<keyword evidence="3" id="KW-0378">Hydrolase</keyword>
<dbReference type="InterPro" id="IPR045063">
    <property type="entry name" value="Dynamin_N"/>
</dbReference>
<proteinExistence type="predicted"/>
<dbReference type="GeneID" id="82535748"/>
<evidence type="ECO:0000256" key="3">
    <source>
        <dbReference type="ARBA" id="ARBA00022801"/>
    </source>
</evidence>
<accession>A0A3D8IE87</accession>
<sequence>MLKQYLKECEILQAKIAQKSPTQRLILACQDNLNPSDYTLSFFENLQQKEVEPMQIAIIGQFSSGKSTFLNALLGQDILPTGITPITSKVCKICYGEDYILEILYKDGRKVLQNIDFLHKLSRENSQNIHHFCLYAPILFLKEINFLDTPGFNSQNSDDTHTTLKILENVDGIIWLTLIDNAGKNSEKALLKEFITHFAQKSLCVLNQKDRLKDEQEVQTSLEYAKVAFEGIFSEVIPISAKLALSARLNTPQKFLENKLLSFAQIIQTLALQDSNGDSKKSQNPQDIMESLNATYQNLQEGIWQELETLNSQNAEQRMQDSNMPLIFDFLNQTIKPKASFAKSYSTLKKLREMHILLHLQYHKINQCYLILQRTLQKNLQECIANCALSQEKEQKIFNDLYIGLDLWLDTLAQRIFSALEKKPFTFAQKEKGLLRTKSVETNKEVVILPIEKLHIELQNQDTQLVKDYKALSVKIKNFLDLFVRSIGQNTNALKQELAKWQHNAPKNIELYLVAPQSQALGNLREFAQNCYENLLDDFNKNALVATSYLRSELNVLSNFLALSYNNAIDLTLNRLDLKIKNAITKHRENQEEFALFNPTLENVRESLNETFCFEQFQARLFGPMNCLKKTYAQFLNQNEQTTQDKMQLITQASFELKKEIDKIMQNLTAIKAEQKSVDIQK</sequence>
<evidence type="ECO:0000313" key="8">
    <source>
        <dbReference type="Proteomes" id="UP000256650"/>
    </source>
</evidence>
<evidence type="ECO:0000259" key="6">
    <source>
        <dbReference type="Pfam" id="PF00350"/>
    </source>
</evidence>
<dbReference type="RefSeq" id="WP_115551607.1">
    <property type="nucleotide sequence ID" value="NZ_CAPHNE010000034.1"/>
</dbReference>
<keyword evidence="4" id="KW-0342">GTP-binding</keyword>
<evidence type="ECO:0000256" key="5">
    <source>
        <dbReference type="ARBA" id="ARBA00023136"/>
    </source>
</evidence>
<gene>
    <name evidence="7" type="ORF">CQA43_05530</name>
</gene>
<dbReference type="GO" id="GO:0016020">
    <property type="term" value="C:membrane"/>
    <property type="evidence" value="ECO:0007669"/>
    <property type="project" value="UniProtKB-SubCell"/>
</dbReference>
<protein>
    <recommendedName>
        <fullName evidence="6">Dynamin N-terminal domain-containing protein</fullName>
    </recommendedName>
</protein>
<dbReference type="OrthoDB" id="1100581at2"/>
<feature type="domain" description="Dynamin N-terminal" evidence="6">
    <location>
        <begin position="56"/>
        <end position="208"/>
    </location>
</feature>
<dbReference type="InterPro" id="IPR027094">
    <property type="entry name" value="Mitofusin_fam"/>
</dbReference>
<comment type="caution">
    <text evidence="7">The sequence shown here is derived from an EMBL/GenBank/DDBJ whole genome shotgun (WGS) entry which is preliminary data.</text>
</comment>
<evidence type="ECO:0000256" key="4">
    <source>
        <dbReference type="ARBA" id="ARBA00023134"/>
    </source>
</evidence>
<dbReference type="CDD" id="cd09912">
    <property type="entry name" value="DLP_2"/>
    <property type="match status" value="1"/>
</dbReference>
<dbReference type="AlphaFoldDB" id="A0A3D8IE87"/>
<comment type="subcellular location">
    <subcellularLocation>
        <location evidence="1">Membrane</location>
    </subcellularLocation>
</comment>
<dbReference type="GO" id="GO:0005525">
    <property type="term" value="F:GTP binding"/>
    <property type="evidence" value="ECO:0007669"/>
    <property type="project" value="UniProtKB-KW"/>
</dbReference>
<keyword evidence="8" id="KW-1185">Reference proteome</keyword>
<dbReference type="Gene3D" id="3.40.50.300">
    <property type="entry name" value="P-loop containing nucleotide triphosphate hydrolases"/>
    <property type="match status" value="1"/>
</dbReference>
<dbReference type="Proteomes" id="UP000256650">
    <property type="component" value="Unassembled WGS sequence"/>
</dbReference>
<evidence type="ECO:0000256" key="2">
    <source>
        <dbReference type="ARBA" id="ARBA00022741"/>
    </source>
</evidence>
<dbReference type="PANTHER" id="PTHR10465:SF0">
    <property type="entry name" value="SARCALUMENIN"/>
    <property type="match status" value="1"/>
</dbReference>